<dbReference type="PROSITE" id="PS00626">
    <property type="entry name" value="RCC1_2"/>
    <property type="match status" value="1"/>
</dbReference>
<evidence type="ECO:0000313" key="2">
    <source>
        <dbReference type="Proteomes" id="UP000321083"/>
    </source>
</evidence>
<dbReference type="InterPro" id="IPR000408">
    <property type="entry name" value="Reg_chr_condens"/>
</dbReference>
<dbReference type="InterPro" id="IPR051553">
    <property type="entry name" value="Ran_GTPase-activating"/>
</dbReference>
<dbReference type="Gene3D" id="2.130.10.30">
    <property type="entry name" value="Regulator of chromosome condensation 1/beta-lactamase-inhibitor protein II"/>
    <property type="match status" value="1"/>
</dbReference>
<dbReference type="PANTHER" id="PTHR45982:SF1">
    <property type="entry name" value="REGULATOR OF CHROMOSOME CONDENSATION"/>
    <property type="match status" value="1"/>
</dbReference>
<dbReference type="Pfam" id="PF13540">
    <property type="entry name" value="RCC1_2"/>
    <property type="match status" value="1"/>
</dbReference>
<keyword evidence="2" id="KW-1185">Reference proteome</keyword>
<dbReference type="AlphaFoldDB" id="A0A5C6M597"/>
<proteinExistence type="predicted"/>
<dbReference type="SUPFAM" id="SSF50985">
    <property type="entry name" value="RCC1/BLIP-II"/>
    <property type="match status" value="1"/>
</dbReference>
<reference evidence="1 2" key="1">
    <citation type="submission" date="2019-08" db="EMBL/GenBank/DDBJ databases">
        <title>100 year-old enigma solved: identification of Planctomyces bekefii, the type genus and species of the phylum Planctomycetes.</title>
        <authorList>
            <person name="Svetlana D.N."/>
            <person name="Overmann J."/>
        </authorList>
    </citation>
    <scope>NUCLEOTIDE SEQUENCE [LARGE SCALE GENOMIC DNA]</scope>
    <source>
        <strain evidence="1">Phe10_nw2017</strain>
    </source>
</reference>
<gene>
    <name evidence="1" type="ORF">E3A20_14980</name>
</gene>
<accession>A0A5C6M597</accession>
<dbReference type="PANTHER" id="PTHR45982">
    <property type="entry name" value="REGULATOR OF CHROMOSOME CONDENSATION"/>
    <property type="match status" value="1"/>
</dbReference>
<organism evidence="1 2">
    <name type="scientific">Planctomyces bekefii</name>
    <dbReference type="NCBI Taxonomy" id="1653850"/>
    <lineage>
        <taxon>Bacteria</taxon>
        <taxon>Pseudomonadati</taxon>
        <taxon>Planctomycetota</taxon>
        <taxon>Planctomycetia</taxon>
        <taxon>Planctomycetales</taxon>
        <taxon>Planctomycetaceae</taxon>
        <taxon>Planctomyces</taxon>
    </lineage>
</organism>
<sequence>MTPFYSYIGLIPRPTATDHKYLTGFTAYASSEYLQDASSYLVTLDTGNACVPNPDRSLLYRQFRFLNPGCTLHATYPQGGYDSPYVFNGITYPGPEFTPGFSWKGKINWRPITGAPYDYQFSRQTTGDTFSVNYSRKGGWTQGTEHIPVNDSATQVYNYLPNSVFGTAGITYVDIAANRSNSMVLTSEGTIQIWGWNWYYNVTGSGDESENGASGWLRAGAGISGGAAGGGWDLAAAYIPAKSRPLPDVPSGDKTATTVKTLKTTANSVSKIGVGYYTQYVIKTDGSLFAWDRNEWGETTPRTNSDGTLGLPVGPFKQVCGGYHHSIALRENGTVVCWGENNDGECNVPPNLTDVVWVGASYRISFALKSDGTLIGWGGLDNFIANPGRGVNPPVFEQQPALNLFVGTWFEIPGASSLSNITPFTWVSYNDILDINNITTTIETPAAISSRLQQIPVGRRILAPRRYWGPRSVWGATTDNIPSKSIPGITNVTPWADTAIKGLTSEWNPWMDSLVSLGTTFDFLIHGQENQYVISSYDPNFTEKLRGYTSDTRYTQAKYGISSLSDLLSGITISNVQLLASSSGMEYIAFNKVIGQYGAAVLNRALWDYSKQKLPNLRGSNYHGYLSTINPAPDANGHPQAHDERFGTASAPDMYAMQGQLNTHWYPNKTNPSQLIYRYTAPGDYTDADLIPRTVWSGFIQAQQVARSVRRSDASKGFHPWIAPPGYTGDYASIPVLYPSDDRYYYESIRHLGLLGAEVILYWNPSGPGGLSLTYATKINSIVDELATKFNNKKIIQTVPSGLTAISWKADYITTGSVLANNTYLWRTTFKNDVIRVINDTTGITYEMGGSTCGVWDTSATNTLPSYTIIKEIPVIQNYASYNLRNTTTLASTTGCTTRFGAPTYVFPSWDYDIKLIPGISFGKITINDFKYLQGITNPNSGISPC</sequence>
<dbReference type="EMBL" id="SRHE01000295">
    <property type="protein sequence ID" value="TWW09373.1"/>
    <property type="molecule type" value="Genomic_DNA"/>
</dbReference>
<dbReference type="Proteomes" id="UP000321083">
    <property type="component" value="Unassembled WGS sequence"/>
</dbReference>
<name>A0A5C6M597_9PLAN</name>
<comment type="caution">
    <text evidence="1">The sequence shown here is derived from an EMBL/GenBank/DDBJ whole genome shotgun (WGS) entry which is preliminary data.</text>
</comment>
<evidence type="ECO:0000313" key="1">
    <source>
        <dbReference type="EMBL" id="TWW09373.1"/>
    </source>
</evidence>
<protein>
    <submittedName>
        <fullName evidence="1">Uncharacterized protein</fullName>
    </submittedName>
</protein>
<dbReference type="InterPro" id="IPR009091">
    <property type="entry name" value="RCC1/BLIP-II"/>
</dbReference>
<feature type="non-terminal residue" evidence="1">
    <location>
        <position position="946"/>
    </location>
</feature>
<reference evidence="1 2" key="2">
    <citation type="submission" date="2019-08" db="EMBL/GenBank/DDBJ databases">
        <authorList>
            <person name="Henke P."/>
        </authorList>
    </citation>
    <scope>NUCLEOTIDE SEQUENCE [LARGE SCALE GENOMIC DNA]</scope>
    <source>
        <strain evidence="1">Phe10_nw2017</strain>
    </source>
</reference>